<keyword evidence="1" id="KW-0732">Signal</keyword>
<protein>
    <submittedName>
        <fullName evidence="3">Nuclear transport factor 2 family protein</fullName>
    </submittedName>
</protein>
<feature type="chain" id="PRO_5016785238" evidence="1">
    <location>
        <begin position="28"/>
        <end position="157"/>
    </location>
</feature>
<dbReference type="Pfam" id="PF14534">
    <property type="entry name" value="DUF4440"/>
    <property type="match status" value="1"/>
</dbReference>
<dbReference type="OrthoDB" id="120856at2"/>
<dbReference type="Gene3D" id="3.10.450.50">
    <property type="match status" value="1"/>
</dbReference>
<comment type="caution">
    <text evidence="3">The sequence shown here is derived from an EMBL/GenBank/DDBJ whole genome shotgun (WGS) entry which is preliminary data.</text>
</comment>
<evidence type="ECO:0000259" key="2">
    <source>
        <dbReference type="Pfam" id="PF14534"/>
    </source>
</evidence>
<dbReference type="AlphaFoldDB" id="A0A368KIC7"/>
<feature type="domain" description="DUF4440" evidence="2">
    <location>
        <begin position="35"/>
        <end position="151"/>
    </location>
</feature>
<evidence type="ECO:0000313" key="4">
    <source>
        <dbReference type="Proteomes" id="UP000252387"/>
    </source>
</evidence>
<reference evidence="3 4" key="1">
    <citation type="submission" date="2018-05" db="EMBL/GenBank/DDBJ databases">
        <title>Draft genome sequence of Rhodanobacter denitrificans Yn1 isolated from gold copper mine.</title>
        <authorList>
            <person name="Yang N."/>
            <person name="Mazhar H.S."/>
            <person name="Rensing C."/>
        </authorList>
    </citation>
    <scope>NUCLEOTIDE SEQUENCE [LARGE SCALE GENOMIC DNA]</scope>
    <source>
        <strain evidence="3 4">Yn1</strain>
    </source>
</reference>
<dbReference type="InterPro" id="IPR011944">
    <property type="entry name" value="Steroid_delta5-4_isomerase"/>
</dbReference>
<organism evidence="3 4">
    <name type="scientific">Rhodanobacter denitrificans</name>
    <dbReference type="NCBI Taxonomy" id="666685"/>
    <lineage>
        <taxon>Bacteria</taxon>
        <taxon>Pseudomonadati</taxon>
        <taxon>Pseudomonadota</taxon>
        <taxon>Gammaproteobacteria</taxon>
        <taxon>Lysobacterales</taxon>
        <taxon>Rhodanobacteraceae</taxon>
        <taxon>Rhodanobacter</taxon>
    </lineage>
</organism>
<dbReference type="SUPFAM" id="SSF54427">
    <property type="entry name" value="NTF2-like"/>
    <property type="match status" value="1"/>
</dbReference>
<dbReference type="EMBL" id="QFWQ01000003">
    <property type="protein sequence ID" value="RCS30886.1"/>
    <property type="molecule type" value="Genomic_DNA"/>
</dbReference>
<evidence type="ECO:0000313" key="3">
    <source>
        <dbReference type="EMBL" id="RCS30886.1"/>
    </source>
</evidence>
<gene>
    <name evidence="3" type="ORF">DEO45_03800</name>
</gene>
<dbReference type="RefSeq" id="WP_114340963.1">
    <property type="nucleotide sequence ID" value="NZ_QFWQ01000003.1"/>
</dbReference>
<name>A0A368KIC7_9GAMM</name>
<proteinExistence type="predicted"/>
<accession>A0A368KIC7</accession>
<dbReference type="NCBIfam" id="TIGR02246">
    <property type="entry name" value="SgcJ/EcaC family oxidoreductase"/>
    <property type="match status" value="1"/>
</dbReference>
<dbReference type="InterPro" id="IPR027843">
    <property type="entry name" value="DUF4440"/>
</dbReference>
<keyword evidence="4" id="KW-1185">Reference proteome</keyword>
<feature type="signal peptide" evidence="1">
    <location>
        <begin position="1"/>
        <end position="27"/>
    </location>
</feature>
<sequence length="157" mass="17194">MNGQRFFLLCWLLVAMAGSGVAAPARAAGDDAAAIRRVMAQQAAAWNRGDVPDYMRGYKDAADTTFVGSSVRKGYRTILDGYRKHYASPAQMGRLTFSELDVRLLPGADGEVRYAAVTGRFHLDRAAHGEVAQDDGVFSLLWEKTVDGWKIILDHTS</sequence>
<dbReference type="Proteomes" id="UP000252387">
    <property type="component" value="Unassembled WGS sequence"/>
</dbReference>
<evidence type="ECO:0000256" key="1">
    <source>
        <dbReference type="SAM" id="SignalP"/>
    </source>
</evidence>
<dbReference type="InterPro" id="IPR032710">
    <property type="entry name" value="NTF2-like_dom_sf"/>
</dbReference>